<reference evidence="11 12" key="1">
    <citation type="submission" date="2023-11" db="EMBL/GenBank/DDBJ databases">
        <title>MicrobeMod: A computational toolkit for identifying prokaryotic methylation and restriction-modification with nanopore sequencing.</title>
        <authorList>
            <person name="Crits-Christoph A."/>
            <person name="Kang S.C."/>
            <person name="Lee H."/>
            <person name="Ostrov N."/>
        </authorList>
    </citation>
    <scope>NUCLEOTIDE SEQUENCE [LARGE SCALE GENOMIC DNA]</scope>
    <source>
        <strain evidence="11 12">DSMZ 700</strain>
    </source>
</reference>
<evidence type="ECO:0000256" key="1">
    <source>
        <dbReference type="ARBA" id="ARBA00005790"/>
    </source>
</evidence>
<dbReference type="Gene3D" id="3.30.63.10">
    <property type="entry name" value="Guanylate Kinase phosphate binding domain"/>
    <property type="match status" value="1"/>
</dbReference>
<dbReference type="Gene3D" id="3.40.50.300">
    <property type="entry name" value="P-loop containing nucleotide triphosphate hydrolases"/>
    <property type="match status" value="1"/>
</dbReference>
<dbReference type="GO" id="GO:0005829">
    <property type="term" value="C:cytosol"/>
    <property type="evidence" value="ECO:0007669"/>
    <property type="project" value="TreeGrafter"/>
</dbReference>
<comment type="function">
    <text evidence="9">Essential for recycling GMP and indirectly, cGMP.</text>
</comment>
<dbReference type="InterPro" id="IPR027417">
    <property type="entry name" value="P-loop_NTPase"/>
</dbReference>
<dbReference type="CDD" id="cd00071">
    <property type="entry name" value="GMPK"/>
    <property type="match status" value="1"/>
</dbReference>
<dbReference type="GO" id="GO:0005524">
    <property type="term" value="F:ATP binding"/>
    <property type="evidence" value="ECO:0007669"/>
    <property type="project" value="UniProtKB-UniRule"/>
</dbReference>
<dbReference type="SUPFAM" id="SSF52540">
    <property type="entry name" value="P-loop containing nucleoside triphosphate hydrolases"/>
    <property type="match status" value="1"/>
</dbReference>
<comment type="subcellular location">
    <subcellularLocation>
        <location evidence="9">Cytoplasm</location>
    </subcellularLocation>
</comment>
<dbReference type="InterPro" id="IPR008144">
    <property type="entry name" value="Guanylate_kin-like_dom"/>
</dbReference>
<keyword evidence="6 9" id="KW-0418">Kinase</keyword>
<evidence type="ECO:0000256" key="2">
    <source>
        <dbReference type="ARBA" id="ARBA00012961"/>
    </source>
</evidence>
<dbReference type="EMBL" id="JAWXYB010000018">
    <property type="protein sequence ID" value="MDX5930705.1"/>
    <property type="molecule type" value="Genomic_DNA"/>
</dbReference>
<dbReference type="PROSITE" id="PS00856">
    <property type="entry name" value="GUANYLATE_KINASE_1"/>
    <property type="match status" value="1"/>
</dbReference>
<keyword evidence="4 9" id="KW-0808">Transferase</keyword>
<dbReference type="HAMAP" id="MF_00328">
    <property type="entry name" value="Guanylate_kinase"/>
    <property type="match status" value="1"/>
</dbReference>
<keyword evidence="5 9" id="KW-0547">Nucleotide-binding</keyword>
<evidence type="ECO:0000256" key="9">
    <source>
        <dbReference type="HAMAP-Rule" id="MF_00328"/>
    </source>
</evidence>
<keyword evidence="7 9" id="KW-0067">ATP-binding</keyword>
<dbReference type="RefSeq" id="WP_319613634.1">
    <property type="nucleotide sequence ID" value="NZ_JAWXYB010000018.1"/>
</dbReference>
<dbReference type="PROSITE" id="PS50052">
    <property type="entry name" value="GUANYLATE_KINASE_2"/>
    <property type="match status" value="1"/>
</dbReference>
<dbReference type="EC" id="2.7.4.8" evidence="2 9"/>
<evidence type="ECO:0000256" key="5">
    <source>
        <dbReference type="ARBA" id="ARBA00022741"/>
    </source>
</evidence>
<dbReference type="GO" id="GO:0004385">
    <property type="term" value="F:GMP kinase activity"/>
    <property type="evidence" value="ECO:0007669"/>
    <property type="project" value="UniProtKB-UniRule"/>
</dbReference>
<protein>
    <recommendedName>
        <fullName evidence="3 9">Guanylate kinase</fullName>
        <ecNumber evidence="2 9">2.7.4.8</ecNumber>
    </recommendedName>
    <alternativeName>
        <fullName evidence="8 9">GMP kinase</fullName>
    </alternativeName>
</protein>
<dbReference type="SMART" id="SM00072">
    <property type="entry name" value="GuKc"/>
    <property type="match status" value="1"/>
</dbReference>
<dbReference type="FunFam" id="3.30.63.10:FF:000002">
    <property type="entry name" value="Guanylate kinase 1"/>
    <property type="match status" value="1"/>
</dbReference>
<dbReference type="PANTHER" id="PTHR23117">
    <property type="entry name" value="GUANYLATE KINASE-RELATED"/>
    <property type="match status" value="1"/>
</dbReference>
<evidence type="ECO:0000256" key="8">
    <source>
        <dbReference type="ARBA" id="ARBA00030128"/>
    </source>
</evidence>
<keyword evidence="12" id="KW-1185">Reference proteome</keyword>
<comment type="catalytic activity">
    <reaction evidence="9">
        <text>GMP + ATP = GDP + ADP</text>
        <dbReference type="Rhea" id="RHEA:20780"/>
        <dbReference type="ChEBI" id="CHEBI:30616"/>
        <dbReference type="ChEBI" id="CHEBI:58115"/>
        <dbReference type="ChEBI" id="CHEBI:58189"/>
        <dbReference type="ChEBI" id="CHEBI:456216"/>
        <dbReference type="EC" id="2.7.4.8"/>
    </reaction>
</comment>
<gene>
    <name evidence="9 11" type="primary">gmk</name>
    <name evidence="11" type="ORF">SIL87_08020</name>
</gene>
<evidence type="ECO:0000259" key="10">
    <source>
        <dbReference type="PROSITE" id="PS50052"/>
    </source>
</evidence>
<comment type="similarity">
    <text evidence="1 9">Belongs to the guanylate kinase family.</text>
</comment>
<dbReference type="Proteomes" id="UP001279553">
    <property type="component" value="Unassembled WGS sequence"/>
</dbReference>
<evidence type="ECO:0000256" key="3">
    <source>
        <dbReference type="ARBA" id="ARBA00016296"/>
    </source>
</evidence>
<feature type="binding site" evidence="9">
    <location>
        <begin position="12"/>
        <end position="19"/>
    </location>
    <ligand>
        <name>ATP</name>
        <dbReference type="ChEBI" id="CHEBI:30616"/>
    </ligand>
</feature>
<keyword evidence="9" id="KW-0963">Cytoplasm</keyword>
<sequence length="196" mass="21592">MNRRGLCLVLAAPSGAGKTSLSRALLANDGFISLSISATTRAPREGEQDGVHYYFKTPEAFAAMIANGEFLEHANVFGRAYGTPRAPVEAALAAGRDILFDIDWQGYRQLRAALPDDVMGVFIRTPSLDDLRIRLISRGDDDATIARRMAEAETELAHQSEFDFIIENKDFDVALTDLRAIRRACRLMTSRVVTGQ</sequence>
<dbReference type="AlphaFoldDB" id="A0AAW9DPN7"/>
<name>A0AAW9DPN7_ACIAO</name>
<accession>A0AAW9DPN7</accession>
<feature type="domain" description="Guanylate kinase-like" evidence="10">
    <location>
        <begin position="5"/>
        <end position="183"/>
    </location>
</feature>
<evidence type="ECO:0000313" key="12">
    <source>
        <dbReference type="Proteomes" id="UP001279553"/>
    </source>
</evidence>
<dbReference type="InterPro" id="IPR017665">
    <property type="entry name" value="Guanylate_kinase"/>
</dbReference>
<evidence type="ECO:0000256" key="6">
    <source>
        <dbReference type="ARBA" id="ARBA00022777"/>
    </source>
</evidence>
<evidence type="ECO:0000313" key="11">
    <source>
        <dbReference type="EMBL" id="MDX5930705.1"/>
    </source>
</evidence>
<evidence type="ECO:0000256" key="4">
    <source>
        <dbReference type="ARBA" id="ARBA00022679"/>
    </source>
</evidence>
<evidence type="ECO:0000256" key="7">
    <source>
        <dbReference type="ARBA" id="ARBA00022840"/>
    </source>
</evidence>
<organism evidence="11 12">
    <name type="scientific">Acidiphilium acidophilum</name>
    <name type="common">Thiobacillus acidophilus</name>
    <dbReference type="NCBI Taxonomy" id="76588"/>
    <lineage>
        <taxon>Bacteria</taxon>
        <taxon>Pseudomonadati</taxon>
        <taxon>Pseudomonadota</taxon>
        <taxon>Alphaproteobacteria</taxon>
        <taxon>Acetobacterales</taxon>
        <taxon>Acidocellaceae</taxon>
        <taxon>Acidiphilium</taxon>
    </lineage>
</organism>
<comment type="caution">
    <text evidence="11">The sequence shown here is derived from an EMBL/GenBank/DDBJ whole genome shotgun (WGS) entry which is preliminary data.</text>
</comment>
<dbReference type="PANTHER" id="PTHR23117:SF13">
    <property type="entry name" value="GUANYLATE KINASE"/>
    <property type="match status" value="1"/>
</dbReference>
<dbReference type="NCBIfam" id="TIGR03263">
    <property type="entry name" value="guanyl_kin"/>
    <property type="match status" value="1"/>
</dbReference>
<dbReference type="InterPro" id="IPR020590">
    <property type="entry name" value="Guanylate_kinase_CS"/>
</dbReference>
<dbReference type="InterPro" id="IPR008145">
    <property type="entry name" value="GK/Ca_channel_bsu"/>
</dbReference>
<proteinExistence type="inferred from homology"/>
<dbReference type="Pfam" id="PF00625">
    <property type="entry name" value="Guanylate_kin"/>
    <property type="match status" value="1"/>
</dbReference>